<dbReference type="PANTHER" id="PTHR44313">
    <property type="entry name" value="DNAJ HOMOLOG SUBFAMILY C MEMBER 17"/>
    <property type="match status" value="1"/>
</dbReference>
<evidence type="ECO:0000256" key="4">
    <source>
        <dbReference type="ARBA" id="ARBA00023186"/>
    </source>
</evidence>
<evidence type="ECO:0000256" key="1">
    <source>
        <dbReference type="ARBA" id="ARBA00004123"/>
    </source>
</evidence>
<organism evidence="8 9">
    <name type="scientific">Cercophora samala</name>
    <dbReference type="NCBI Taxonomy" id="330535"/>
    <lineage>
        <taxon>Eukaryota</taxon>
        <taxon>Fungi</taxon>
        <taxon>Dikarya</taxon>
        <taxon>Ascomycota</taxon>
        <taxon>Pezizomycotina</taxon>
        <taxon>Sordariomycetes</taxon>
        <taxon>Sordariomycetidae</taxon>
        <taxon>Sordariales</taxon>
        <taxon>Lasiosphaeriaceae</taxon>
        <taxon>Cercophora</taxon>
    </lineage>
</organism>
<dbReference type="Pfam" id="PF00226">
    <property type="entry name" value="DnaJ"/>
    <property type="match status" value="1"/>
</dbReference>
<name>A0AA39ZHU4_9PEZI</name>
<dbReference type="SMART" id="SM00271">
    <property type="entry name" value="DnaJ"/>
    <property type="match status" value="1"/>
</dbReference>
<keyword evidence="3" id="KW-0963">Cytoplasm</keyword>
<dbReference type="GO" id="GO:0000390">
    <property type="term" value="P:spliceosomal complex disassembly"/>
    <property type="evidence" value="ECO:0007669"/>
    <property type="project" value="TreeGrafter"/>
</dbReference>
<evidence type="ECO:0000313" key="8">
    <source>
        <dbReference type="EMBL" id="KAK0671290.1"/>
    </source>
</evidence>
<feature type="coiled-coil region" evidence="6">
    <location>
        <begin position="155"/>
        <end position="210"/>
    </location>
</feature>
<dbReference type="PROSITE" id="PS50076">
    <property type="entry name" value="DNAJ_2"/>
    <property type="match status" value="1"/>
</dbReference>
<dbReference type="InterPro" id="IPR052094">
    <property type="entry name" value="Pre-mRNA-splicing_ERAD"/>
</dbReference>
<comment type="caution">
    <text evidence="8">The sequence shown here is derived from an EMBL/GenBank/DDBJ whole genome shotgun (WGS) entry which is preliminary data.</text>
</comment>
<protein>
    <recommendedName>
        <fullName evidence="7">J domain-containing protein</fullName>
    </recommendedName>
</protein>
<sequence length="244" mass="28674">MISEPLNLYRQLGARPSDDDAAVRGAFKRKTLEKHPDKHNNSTEAKKEFQELQRAHDILTNPIARREYHINVMQRILRLGNLKHQSLSWCHRAAAHELPFRKQLFSISFQTVQRLRYTVRFYQARLNAERASFNAHASDGLTKTGHHILEDSVSVRQYQQIYDTSVEELAEAQRELAERAMAVRAMEWRIRLKMREIEHCRREVEGLQHEYIQAAPRQASWPMTFMNVESFVVQKPTKETGRRA</sequence>
<gene>
    <name evidence="8" type="ORF">QBC41DRAFT_300719</name>
</gene>
<evidence type="ECO:0000256" key="6">
    <source>
        <dbReference type="SAM" id="Coils"/>
    </source>
</evidence>
<dbReference type="SUPFAM" id="SSF46565">
    <property type="entry name" value="Chaperone J-domain"/>
    <property type="match status" value="1"/>
</dbReference>
<accession>A0AA39ZHU4</accession>
<evidence type="ECO:0000256" key="2">
    <source>
        <dbReference type="ARBA" id="ARBA00004496"/>
    </source>
</evidence>
<dbReference type="PANTHER" id="PTHR44313:SF1">
    <property type="entry name" value="DNAJ HOMOLOG SUBFAMILY C MEMBER 17"/>
    <property type="match status" value="1"/>
</dbReference>
<dbReference type="GO" id="GO:0005681">
    <property type="term" value="C:spliceosomal complex"/>
    <property type="evidence" value="ECO:0007669"/>
    <property type="project" value="TreeGrafter"/>
</dbReference>
<evidence type="ECO:0000256" key="3">
    <source>
        <dbReference type="ARBA" id="ARBA00022490"/>
    </source>
</evidence>
<dbReference type="PRINTS" id="PR00625">
    <property type="entry name" value="JDOMAIN"/>
</dbReference>
<evidence type="ECO:0000256" key="5">
    <source>
        <dbReference type="ARBA" id="ARBA00023242"/>
    </source>
</evidence>
<dbReference type="InterPro" id="IPR018253">
    <property type="entry name" value="DnaJ_domain_CS"/>
</dbReference>
<keyword evidence="4" id="KW-0143">Chaperone</keyword>
<comment type="subcellular location">
    <subcellularLocation>
        <location evidence="2">Cytoplasm</location>
    </subcellularLocation>
    <subcellularLocation>
        <location evidence="1">Nucleus</location>
    </subcellularLocation>
</comment>
<evidence type="ECO:0000259" key="7">
    <source>
        <dbReference type="PROSITE" id="PS50076"/>
    </source>
</evidence>
<dbReference type="Gene3D" id="1.10.287.110">
    <property type="entry name" value="DnaJ domain"/>
    <property type="match status" value="1"/>
</dbReference>
<dbReference type="InterPro" id="IPR036869">
    <property type="entry name" value="J_dom_sf"/>
</dbReference>
<dbReference type="EMBL" id="JAULSY010000022">
    <property type="protein sequence ID" value="KAK0671290.1"/>
    <property type="molecule type" value="Genomic_DNA"/>
</dbReference>
<keyword evidence="9" id="KW-1185">Reference proteome</keyword>
<keyword evidence="6" id="KW-0175">Coiled coil</keyword>
<dbReference type="AlphaFoldDB" id="A0AA39ZHU4"/>
<proteinExistence type="predicted"/>
<evidence type="ECO:0000313" key="9">
    <source>
        <dbReference type="Proteomes" id="UP001174997"/>
    </source>
</evidence>
<feature type="domain" description="J" evidence="7">
    <location>
        <begin position="7"/>
        <end position="72"/>
    </location>
</feature>
<dbReference type="Proteomes" id="UP001174997">
    <property type="component" value="Unassembled WGS sequence"/>
</dbReference>
<dbReference type="PROSITE" id="PS00636">
    <property type="entry name" value="DNAJ_1"/>
    <property type="match status" value="1"/>
</dbReference>
<dbReference type="CDD" id="cd06257">
    <property type="entry name" value="DnaJ"/>
    <property type="match status" value="1"/>
</dbReference>
<dbReference type="InterPro" id="IPR001623">
    <property type="entry name" value="DnaJ_domain"/>
</dbReference>
<dbReference type="GO" id="GO:0005737">
    <property type="term" value="C:cytoplasm"/>
    <property type="evidence" value="ECO:0007669"/>
    <property type="project" value="UniProtKB-SubCell"/>
</dbReference>
<keyword evidence="5" id="KW-0539">Nucleus</keyword>
<reference evidence="8" key="1">
    <citation type="submission" date="2023-06" db="EMBL/GenBank/DDBJ databases">
        <title>Genome-scale phylogeny and comparative genomics of the fungal order Sordariales.</title>
        <authorList>
            <consortium name="Lawrence Berkeley National Laboratory"/>
            <person name="Hensen N."/>
            <person name="Bonometti L."/>
            <person name="Westerberg I."/>
            <person name="Brannstrom I.O."/>
            <person name="Guillou S."/>
            <person name="Cros-Aarteil S."/>
            <person name="Calhoun S."/>
            <person name="Haridas S."/>
            <person name="Kuo A."/>
            <person name="Mondo S."/>
            <person name="Pangilinan J."/>
            <person name="Riley R."/>
            <person name="Labutti K."/>
            <person name="Andreopoulos B."/>
            <person name="Lipzen A."/>
            <person name="Chen C."/>
            <person name="Yanf M."/>
            <person name="Daum C."/>
            <person name="Ng V."/>
            <person name="Clum A."/>
            <person name="Steindorff A."/>
            <person name="Ohm R."/>
            <person name="Martin F."/>
            <person name="Silar P."/>
            <person name="Natvig D."/>
            <person name="Lalanne C."/>
            <person name="Gautier V."/>
            <person name="Ament-Velasquez S.L."/>
            <person name="Kruys A."/>
            <person name="Hutchinson M.I."/>
            <person name="Powell A.J."/>
            <person name="Barry K."/>
            <person name="Miller A.N."/>
            <person name="Grigoriev I.V."/>
            <person name="Debuchy R."/>
            <person name="Gladieux P."/>
            <person name="Thoren M.H."/>
            <person name="Johannesson H."/>
        </authorList>
    </citation>
    <scope>NUCLEOTIDE SEQUENCE</scope>
    <source>
        <strain evidence="8">CBS 307.81</strain>
    </source>
</reference>